<protein>
    <submittedName>
        <fullName evidence="1">Uncharacterized protein</fullName>
    </submittedName>
</protein>
<dbReference type="PANTHER" id="PTHR38791:SF1">
    <property type="entry name" value="TRANSCRIPTION FACTOR, PUTATIVE-RELATED"/>
    <property type="match status" value="1"/>
</dbReference>
<organism evidence="1 2">
    <name type="scientific">Setomelanomma holmii</name>
    <dbReference type="NCBI Taxonomy" id="210430"/>
    <lineage>
        <taxon>Eukaryota</taxon>
        <taxon>Fungi</taxon>
        <taxon>Dikarya</taxon>
        <taxon>Ascomycota</taxon>
        <taxon>Pezizomycotina</taxon>
        <taxon>Dothideomycetes</taxon>
        <taxon>Pleosporomycetidae</taxon>
        <taxon>Pleosporales</taxon>
        <taxon>Pleosporineae</taxon>
        <taxon>Phaeosphaeriaceae</taxon>
        <taxon>Setomelanomma</taxon>
    </lineage>
</organism>
<dbReference type="Proteomes" id="UP000799777">
    <property type="component" value="Unassembled WGS sequence"/>
</dbReference>
<dbReference type="EMBL" id="ML978204">
    <property type="protein sequence ID" value="KAF2029156.1"/>
    <property type="molecule type" value="Genomic_DNA"/>
</dbReference>
<sequence>MDSQEEYKSIAPRGLVSSAANCLTGPRCSSCEGRNHTLIANVLQPTRSAEADGTDHAILPTIAILEASFRDLHETAHTVEAHRDRQKQYQLAMRNLSFAITSPDGSPNSARSAWMFAMYEMMVNLDAEDETWIVHLDGFLALLRSQGPTESVADTSILSHAVEFLERGNDVHLLPDQLTFDGPGTALLLMDIAKLRLKNLTSEMRKLNTPRKLDIQKLRTSLTQIHRDILLIPSMLPTSACDSNNPNLNEYRAIMIVTASLLSESGIFLESKQPYRATRECEKLSRTIQDAVDGIYADSAHHFPAKQSRDDNGKSSRPCGMTMTEALCMMWCCFAASVAWGIDAAQRQKIQAVLWRIGGEMRVPKAMSLATTKAYDRRYSDVVAGLTLVSVPVRADTGWSSTPVRRTGCH</sequence>
<keyword evidence="2" id="KW-1185">Reference proteome</keyword>
<gene>
    <name evidence="1" type="ORF">EK21DRAFT_90050</name>
</gene>
<name>A0A9P4H6N3_9PLEO</name>
<reference evidence="1" key="1">
    <citation type="journal article" date="2020" name="Stud. Mycol.">
        <title>101 Dothideomycetes genomes: a test case for predicting lifestyles and emergence of pathogens.</title>
        <authorList>
            <person name="Haridas S."/>
            <person name="Albert R."/>
            <person name="Binder M."/>
            <person name="Bloem J."/>
            <person name="Labutti K."/>
            <person name="Salamov A."/>
            <person name="Andreopoulos B."/>
            <person name="Baker S."/>
            <person name="Barry K."/>
            <person name="Bills G."/>
            <person name="Bluhm B."/>
            <person name="Cannon C."/>
            <person name="Castanera R."/>
            <person name="Culley D."/>
            <person name="Daum C."/>
            <person name="Ezra D."/>
            <person name="Gonzalez J."/>
            <person name="Henrissat B."/>
            <person name="Kuo A."/>
            <person name="Liang C."/>
            <person name="Lipzen A."/>
            <person name="Lutzoni F."/>
            <person name="Magnuson J."/>
            <person name="Mondo S."/>
            <person name="Nolan M."/>
            <person name="Ohm R."/>
            <person name="Pangilinan J."/>
            <person name="Park H.-J."/>
            <person name="Ramirez L."/>
            <person name="Alfaro M."/>
            <person name="Sun H."/>
            <person name="Tritt A."/>
            <person name="Yoshinaga Y."/>
            <person name="Zwiers L.-H."/>
            <person name="Turgeon B."/>
            <person name="Goodwin S."/>
            <person name="Spatafora J."/>
            <person name="Crous P."/>
            <person name="Grigoriev I."/>
        </authorList>
    </citation>
    <scope>NUCLEOTIDE SEQUENCE</scope>
    <source>
        <strain evidence="1">CBS 110217</strain>
    </source>
</reference>
<accession>A0A9P4H6N3</accession>
<comment type="caution">
    <text evidence="1">The sequence shown here is derived from an EMBL/GenBank/DDBJ whole genome shotgun (WGS) entry which is preliminary data.</text>
</comment>
<proteinExistence type="predicted"/>
<dbReference type="PANTHER" id="PTHR38791">
    <property type="entry name" value="ZN(II)2CYS6 TRANSCRIPTION FACTOR (EUROFUNG)-RELATED-RELATED"/>
    <property type="match status" value="1"/>
</dbReference>
<dbReference type="AlphaFoldDB" id="A0A9P4H6N3"/>
<evidence type="ECO:0000313" key="1">
    <source>
        <dbReference type="EMBL" id="KAF2029156.1"/>
    </source>
</evidence>
<evidence type="ECO:0000313" key="2">
    <source>
        <dbReference type="Proteomes" id="UP000799777"/>
    </source>
</evidence>
<dbReference type="OrthoDB" id="4226149at2759"/>
<dbReference type="InterPro" id="IPR053175">
    <property type="entry name" value="DHMBA_Reg_Transcription_Factor"/>
</dbReference>